<keyword evidence="1" id="KW-0472">Membrane</keyword>
<feature type="transmembrane region" description="Helical" evidence="1">
    <location>
        <begin position="179"/>
        <end position="201"/>
    </location>
</feature>
<proteinExistence type="predicted"/>
<reference evidence="2 3" key="1">
    <citation type="submission" date="2019-07" db="EMBL/GenBank/DDBJ databases">
        <title>Genomics analysis of Aphanomyces spp. identifies a new class of oomycete effector associated with host adaptation.</title>
        <authorList>
            <person name="Gaulin E."/>
        </authorList>
    </citation>
    <scope>NUCLEOTIDE SEQUENCE [LARGE SCALE GENOMIC DNA]</scope>
    <source>
        <strain evidence="2 3">ATCC 201684</strain>
    </source>
</reference>
<feature type="transmembrane region" description="Helical" evidence="1">
    <location>
        <begin position="67"/>
        <end position="85"/>
    </location>
</feature>
<keyword evidence="1" id="KW-0812">Transmembrane</keyword>
<organism evidence="2 3">
    <name type="scientific">Aphanomyces euteiches</name>
    <dbReference type="NCBI Taxonomy" id="100861"/>
    <lineage>
        <taxon>Eukaryota</taxon>
        <taxon>Sar</taxon>
        <taxon>Stramenopiles</taxon>
        <taxon>Oomycota</taxon>
        <taxon>Saprolegniomycetes</taxon>
        <taxon>Saprolegniales</taxon>
        <taxon>Verrucalvaceae</taxon>
        <taxon>Aphanomyces</taxon>
    </lineage>
</organism>
<gene>
    <name evidence="2" type="ORF">Ae201684_010553</name>
</gene>
<feature type="transmembrane region" description="Helical" evidence="1">
    <location>
        <begin position="41"/>
        <end position="60"/>
    </location>
</feature>
<dbReference type="VEuPathDB" id="FungiDB:AeMF1_018617"/>
<dbReference type="EMBL" id="VJMJ01000135">
    <property type="protein sequence ID" value="KAF0732261.1"/>
    <property type="molecule type" value="Genomic_DNA"/>
</dbReference>
<comment type="caution">
    <text evidence="2">The sequence shown here is derived from an EMBL/GenBank/DDBJ whole genome shotgun (WGS) entry which is preliminary data.</text>
</comment>
<evidence type="ECO:0000313" key="3">
    <source>
        <dbReference type="Proteomes" id="UP000481153"/>
    </source>
</evidence>
<evidence type="ECO:0008006" key="4">
    <source>
        <dbReference type="Google" id="ProtNLM"/>
    </source>
</evidence>
<dbReference type="NCBIfam" id="NF041646">
    <property type="entry name" value="VC0807_fam"/>
    <property type="match status" value="1"/>
</dbReference>
<keyword evidence="3" id="KW-1185">Reference proteome</keyword>
<evidence type="ECO:0000313" key="2">
    <source>
        <dbReference type="EMBL" id="KAF0732261.1"/>
    </source>
</evidence>
<accession>A0A6G0WXN0</accession>
<keyword evidence="1" id="KW-1133">Transmembrane helix</keyword>
<evidence type="ECO:0000256" key="1">
    <source>
        <dbReference type="SAM" id="Phobius"/>
    </source>
</evidence>
<protein>
    <recommendedName>
        <fullName evidence="4">Transmembrane protein</fullName>
    </recommendedName>
</protein>
<feature type="transmembrane region" description="Helical" evidence="1">
    <location>
        <begin position="12"/>
        <end position="35"/>
    </location>
</feature>
<name>A0A6G0WXN0_9STRA</name>
<sequence>MVVPSRSQAARAGAAIFIVVFVNLVLPLVIYSVAVKYVADVYALLLSSIPPFVNTLVIIARERRCDVISALSVLSISMSAAITFVTRDARLLMAKDSFFTVGFGVAYWASTMCGKEDLIWFYNREFRGPEAKEELDMKYNRPDVRSNSYFMCRVWGTGLLLEAAVRLVLIYTLPVSTMAYMSTLLMASTIFCLVLWTKCYVARIRRQ</sequence>
<dbReference type="AlphaFoldDB" id="A0A6G0WXN0"/>
<dbReference type="Proteomes" id="UP000481153">
    <property type="component" value="Unassembled WGS sequence"/>
</dbReference>